<organism evidence="5 6">
    <name type="scientific">Variovorax dokdonensis</name>
    <dbReference type="NCBI Taxonomy" id="344883"/>
    <lineage>
        <taxon>Bacteria</taxon>
        <taxon>Pseudomonadati</taxon>
        <taxon>Pseudomonadota</taxon>
        <taxon>Betaproteobacteria</taxon>
        <taxon>Burkholderiales</taxon>
        <taxon>Comamonadaceae</taxon>
        <taxon>Variovorax</taxon>
    </lineage>
</organism>
<protein>
    <submittedName>
        <fullName evidence="5">ABC transporter substrate-binding protein</fullName>
    </submittedName>
</protein>
<evidence type="ECO:0000256" key="2">
    <source>
        <dbReference type="ARBA" id="ARBA00022729"/>
    </source>
</evidence>
<evidence type="ECO:0000313" key="5">
    <source>
        <dbReference type="EMBL" id="MDM0044137.1"/>
    </source>
</evidence>
<feature type="chain" id="PRO_5046783638" evidence="3">
    <location>
        <begin position="28"/>
        <end position="385"/>
    </location>
</feature>
<evidence type="ECO:0000256" key="1">
    <source>
        <dbReference type="ARBA" id="ARBA00010062"/>
    </source>
</evidence>
<gene>
    <name evidence="5" type="ORF">QTH91_06560</name>
</gene>
<dbReference type="RefSeq" id="WP_286659198.1">
    <property type="nucleotide sequence ID" value="NZ_JASZYV010000001.1"/>
</dbReference>
<comment type="caution">
    <text evidence="5">The sequence shown here is derived from an EMBL/GenBank/DDBJ whole genome shotgun (WGS) entry which is preliminary data.</text>
</comment>
<dbReference type="PANTHER" id="PTHR30483">
    <property type="entry name" value="LEUCINE-SPECIFIC-BINDING PROTEIN"/>
    <property type="match status" value="1"/>
</dbReference>
<proteinExistence type="inferred from homology"/>
<dbReference type="CDD" id="cd06333">
    <property type="entry name" value="PBP1_ABC_RPA1789-like"/>
    <property type="match status" value="1"/>
</dbReference>
<dbReference type="PANTHER" id="PTHR30483:SF38">
    <property type="entry name" value="BLR7848 PROTEIN"/>
    <property type="match status" value="1"/>
</dbReference>
<reference evidence="5" key="1">
    <citation type="submission" date="2023-06" db="EMBL/GenBank/DDBJ databases">
        <authorList>
            <person name="Jiang Y."/>
            <person name="Liu Q."/>
        </authorList>
    </citation>
    <scope>NUCLEOTIDE SEQUENCE</scope>
    <source>
        <strain evidence="5">CGMCC 1.12089</strain>
    </source>
</reference>
<dbReference type="InterPro" id="IPR028081">
    <property type="entry name" value="Leu-bd"/>
</dbReference>
<keyword evidence="2 3" id="KW-0732">Signal</keyword>
<dbReference type="EMBL" id="JASZYV010000001">
    <property type="protein sequence ID" value="MDM0044137.1"/>
    <property type="molecule type" value="Genomic_DNA"/>
</dbReference>
<dbReference type="InterPro" id="IPR028082">
    <property type="entry name" value="Peripla_BP_I"/>
</dbReference>
<dbReference type="Proteomes" id="UP001174908">
    <property type="component" value="Unassembled WGS sequence"/>
</dbReference>
<dbReference type="InterPro" id="IPR051010">
    <property type="entry name" value="BCAA_transport"/>
</dbReference>
<dbReference type="Gene3D" id="3.40.50.2300">
    <property type="match status" value="2"/>
</dbReference>
<evidence type="ECO:0000259" key="4">
    <source>
        <dbReference type="Pfam" id="PF13458"/>
    </source>
</evidence>
<name>A0ABT7N881_9BURK</name>
<feature type="signal peptide" evidence="3">
    <location>
        <begin position="1"/>
        <end position="27"/>
    </location>
</feature>
<evidence type="ECO:0000313" key="6">
    <source>
        <dbReference type="Proteomes" id="UP001174908"/>
    </source>
</evidence>
<evidence type="ECO:0000256" key="3">
    <source>
        <dbReference type="SAM" id="SignalP"/>
    </source>
</evidence>
<dbReference type="Pfam" id="PF13458">
    <property type="entry name" value="Peripla_BP_6"/>
    <property type="match status" value="1"/>
</dbReference>
<sequence length="385" mass="40280">MKRLMKTLTRCALAAAATAALATGALAADLKVGLSVSLSGPNSSLGVPYSKGMAAAQSYKGEINGRKVQLVVLDDGSDPTTAGRNARKLIEEDKVDVIMGTSGVPAAIAMAQVAKETKTPMIGLTPISIDPADNPWVVTVAQPTQLMVDAVVDRMKRNGVKTVGYIGFSDAWGDLVWNALNKAADKQGIKVVSNERYARADASVTGQVLKIIALKPDAVMTGGAGTPGALPFLALQERGFKGGIYGQHGLINPDFVRVAGSAAQGALMPTGPIIVAEQLPDGSPTKKLSLDFRSVFQKVNGAPTVDAFSAYSFDGWMVFADAAARAKGEPGTPEFRASLRDAIFSTKEVVGTHGVYNFKPGNLSGVDERARVIVKLDNGKWVLAP</sequence>
<feature type="domain" description="Leucine-binding protein" evidence="4">
    <location>
        <begin position="30"/>
        <end position="344"/>
    </location>
</feature>
<comment type="similarity">
    <text evidence="1">Belongs to the leucine-binding protein family.</text>
</comment>
<accession>A0ABT7N881</accession>
<keyword evidence="6" id="KW-1185">Reference proteome</keyword>
<dbReference type="SUPFAM" id="SSF53822">
    <property type="entry name" value="Periplasmic binding protein-like I"/>
    <property type="match status" value="1"/>
</dbReference>